<evidence type="ECO:0000313" key="2">
    <source>
        <dbReference type="EMBL" id="NVL04527.1"/>
    </source>
</evidence>
<dbReference type="AlphaFoldDB" id="A0A974A9C8"/>
<keyword evidence="1" id="KW-1133">Transmembrane helix</keyword>
<accession>A0A974A9C8</accession>
<evidence type="ECO:0000256" key="1">
    <source>
        <dbReference type="SAM" id="Phobius"/>
    </source>
</evidence>
<gene>
    <name evidence="2" type="ORF">HU230_01940</name>
</gene>
<name>A0A974A9C8_9BRAD</name>
<feature type="transmembrane region" description="Helical" evidence="1">
    <location>
        <begin position="12"/>
        <end position="45"/>
    </location>
</feature>
<comment type="caution">
    <text evidence="2">The sequence shown here is derived from an EMBL/GenBank/DDBJ whole genome shotgun (WGS) entry which is preliminary data.</text>
</comment>
<reference evidence="2" key="1">
    <citation type="submission" date="2020-06" db="EMBL/GenBank/DDBJ databases">
        <title>Whole Genome Sequence of Bradyrhizobium sp. Strain 66S1MB.</title>
        <authorList>
            <person name="Bromfield E."/>
            <person name="Cloutier S."/>
        </authorList>
    </citation>
    <scope>NUCLEOTIDE SEQUENCE</scope>
    <source>
        <strain evidence="2">66S1MB</strain>
    </source>
</reference>
<keyword evidence="1" id="KW-0812">Transmembrane</keyword>
<proteinExistence type="predicted"/>
<organism evidence="2">
    <name type="scientific">Bradyrhizobium quebecense</name>
    <dbReference type="NCBI Taxonomy" id="2748629"/>
    <lineage>
        <taxon>Bacteria</taxon>
        <taxon>Pseudomonadati</taxon>
        <taxon>Pseudomonadota</taxon>
        <taxon>Alphaproteobacteria</taxon>
        <taxon>Hyphomicrobiales</taxon>
        <taxon>Nitrobacteraceae</taxon>
        <taxon>Bradyrhizobium</taxon>
    </lineage>
</organism>
<dbReference type="RefSeq" id="WP_176528765.1">
    <property type="nucleotide sequence ID" value="NZ_CP088022.1"/>
</dbReference>
<dbReference type="EMBL" id="JABWSX010000001">
    <property type="protein sequence ID" value="NVL04527.1"/>
    <property type="molecule type" value="Genomic_DNA"/>
</dbReference>
<keyword evidence="1" id="KW-0472">Membrane</keyword>
<sequence>MKTLGYIALSGAFVGVVAALGTSFIILTAGLAIAAISLVFAYKFIRADKIELRKSQTRTDDVRSVLLGRAKTRDDWIPDARVQGGMIFNKRANRLEITGKLSNDTLDRVFRS</sequence>
<protein>
    <submittedName>
        <fullName evidence="2">Uncharacterized protein</fullName>
    </submittedName>
</protein>